<accession>A0A2C6KVA1</accession>
<feature type="compositionally biased region" description="Polar residues" evidence="1">
    <location>
        <begin position="100"/>
        <end position="110"/>
    </location>
</feature>
<feature type="region of interest" description="Disordered" evidence="1">
    <location>
        <begin position="1"/>
        <end position="22"/>
    </location>
</feature>
<feature type="region of interest" description="Disordered" evidence="1">
    <location>
        <begin position="451"/>
        <end position="489"/>
    </location>
</feature>
<name>A0A2C6KVA1_9APIC</name>
<feature type="region of interest" description="Disordered" evidence="1">
    <location>
        <begin position="516"/>
        <end position="545"/>
    </location>
</feature>
<reference evidence="2 3" key="1">
    <citation type="journal article" date="2017" name="Int. J. Parasitol.">
        <title>The genome of the protozoan parasite Cystoisospora suis and a reverse vaccinology approach to identify vaccine candidates.</title>
        <authorList>
            <person name="Palmieri N."/>
            <person name="Shrestha A."/>
            <person name="Ruttkowski B."/>
            <person name="Beck T."/>
            <person name="Vogl C."/>
            <person name="Tomley F."/>
            <person name="Blake D.P."/>
            <person name="Joachim A."/>
        </authorList>
    </citation>
    <scope>NUCLEOTIDE SEQUENCE [LARGE SCALE GENOMIC DNA]</scope>
    <source>
        <strain evidence="2 3">Wien I</strain>
    </source>
</reference>
<comment type="caution">
    <text evidence="2">The sequence shown here is derived from an EMBL/GenBank/DDBJ whole genome shotgun (WGS) entry which is preliminary data.</text>
</comment>
<dbReference type="Proteomes" id="UP000221165">
    <property type="component" value="Unassembled WGS sequence"/>
</dbReference>
<feature type="compositionally biased region" description="Basic and acidic residues" evidence="1">
    <location>
        <begin position="315"/>
        <end position="324"/>
    </location>
</feature>
<feature type="region of interest" description="Disordered" evidence="1">
    <location>
        <begin position="100"/>
        <end position="175"/>
    </location>
</feature>
<feature type="region of interest" description="Disordered" evidence="1">
    <location>
        <begin position="564"/>
        <end position="597"/>
    </location>
</feature>
<dbReference type="RefSeq" id="XP_067921675.1">
    <property type="nucleotide sequence ID" value="XM_068066351.1"/>
</dbReference>
<feature type="region of interest" description="Disordered" evidence="1">
    <location>
        <begin position="199"/>
        <end position="248"/>
    </location>
</feature>
<gene>
    <name evidence="2" type="ORF">CSUI_006187</name>
</gene>
<feature type="region of interest" description="Disordered" evidence="1">
    <location>
        <begin position="38"/>
        <end position="78"/>
    </location>
</feature>
<feature type="compositionally biased region" description="Polar residues" evidence="1">
    <location>
        <begin position="588"/>
        <end position="597"/>
    </location>
</feature>
<sequence>MSGTMAGASSARGSPPLSRKTPDHYMYLLMQLSRQKAAAERAKDSAGRSVLRDAVPPPSPVDAGVSTQNRTCQRETERPLVLPKTRLEDVSLGDVVNDCEGQSTLRQQDLVQGKIKGEPTSDDFYAGQSSPGSVGKTGCHTMPGPTQWPSDSAGQSARRPPSGNSDTLHKQDAAEASFDNLTGMYSDFGHFSRCQPTGDRLCSDSAHLSHVPESHTSKATAVPLDQPAATGRSTPAVPEYAAPRSLSSTKRGDGRCCAEAARCTSLEDSRTVPRPHKYSGWGECEKDLAHCQQRGREEDCGCRGGAGENSDGAGDCERYEKERPQNASQPTPPQPNQVHNCMWEHPASIQQLVDAIAGGCGNRNKFSFNCQRIYCTRPGRHCASCPAARAQHMSDTKPRSTPVLAEVRRLQLENLLRLGRRSCHVSAYEKTVELRLTNECRSRSLSLPPRIEGRDSWQPSWEPTELEPKSKTLHLPLPPWPQSDDPVYDWEPQPLERECEFSRSWNDVDPPLHCRHHLKSGKTPRSSQSSSCPPGSAGSGHQSHLRKCGSRKCRHRVERCFSGSGGSLLSSDEPRDKYTGHNDPGCRVSSSADRATDNSIKTDVSFAQQMRGMAEGLRDAVCSVAPLRCYNE</sequence>
<evidence type="ECO:0000256" key="1">
    <source>
        <dbReference type="SAM" id="MobiDB-lite"/>
    </source>
</evidence>
<evidence type="ECO:0000313" key="2">
    <source>
        <dbReference type="EMBL" id="PHJ19983.1"/>
    </source>
</evidence>
<protein>
    <submittedName>
        <fullName evidence="2">Uncharacterized protein</fullName>
    </submittedName>
</protein>
<dbReference type="EMBL" id="MIGC01003089">
    <property type="protein sequence ID" value="PHJ19983.1"/>
    <property type="molecule type" value="Genomic_DNA"/>
</dbReference>
<evidence type="ECO:0000313" key="3">
    <source>
        <dbReference type="Proteomes" id="UP000221165"/>
    </source>
</evidence>
<keyword evidence="3" id="KW-1185">Reference proteome</keyword>
<feature type="region of interest" description="Disordered" evidence="1">
    <location>
        <begin position="297"/>
        <end position="337"/>
    </location>
</feature>
<organism evidence="2 3">
    <name type="scientific">Cystoisospora suis</name>
    <dbReference type="NCBI Taxonomy" id="483139"/>
    <lineage>
        <taxon>Eukaryota</taxon>
        <taxon>Sar</taxon>
        <taxon>Alveolata</taxon>
        <taxon>Apicomplexa</taxon>
        <taxon>Conoidasida</taxon>
        <taxon>Coccidia</taxon>
        <taxon>Eucoccidiorida</taxon>
        <taxon>Eimeriorina</taxon>
        <taxon>Sarcocystidae</taxon>
        <taxon>Cystoisospora</taxon>
    </lineage>
</organism>
<proteinExistence type="predicted"/>
<feature type="compositionally biased region" description="Low complexity" evidence="1">
    <location>
        <begin position="524"/>
        <end position="540"/>
    </location>
</feature>
<dbReference type="VEuPathDB" id="ToxoDB:CSUI_006187"/>
<dbReference type="GeneID" id="94429562"/>
<dbReference type="AlphaFoldDB" id="A0A2C6KVA1"/>